<evidence type="ECO:0000313" key="1">
    <source>
        <dbReference type="EMBL" id="KAF0701796.1"/>
    </source>
</evidence>
<comment type="caution">
    <text evidence="1">The sequence shown here is derived from an EMBL/GenBank/DDBJ whole genome shotgun (WGS) entry which is preliminary data.</text>
</comment>
<evidence type="ECO:0000313" key="2">
    <source>
        <dbReference type="Proteomes" id="UP000478052"/>
    </source>
</evidence>
<protein>
    <submittedName>
        <fullName evidence="1">MI domain-containing protein</fullName>
    </submittedName>
</protein>
<keyword evidence="2" id="KW-1185">Reference proteome</keyword>
<dbReference type="OrthoDB" id="7480989at2759"/>
<organism evidence="1 2">
    <name type="scientific">Aphis craccivora</name>
    <name type="common">Cowpea aphid</name>
    <dbReference type="NCBI Taxonomy" id="307492"/>
    <lineage>
        <taxon>Eukaryota</taxon>
        <taxon>Metazoa</taxon>
        <taxon>Ecdysozoa</taxon>
        <taxon>Arthropoda</taxon>
        <taxon>Hexapoda</taxon>
        <taxon>Insecta</taxon>
        <taxon>Pterygota</taxon>
        <taxon>Neoptera</taxon>
        <taxon>Paraneoptera</taxon>
        <taxon>Hemiptera</taxon>
        <taxon>Sternorrhyncha</taxon>
        <taxon>Aphidomorpha</taxon>
        <taxon>Aphidoidea</taxon>
        <taxon>Aphididae</taxon>
        <taxon>Aphidini</taxon>
        <taxon>Aphis</taxon>
        <taxon>Aphis</taxon>
    </lineage>
</organism>
<sequence>MAQDLICYVCNSKFASLDIPVKCDGFSLLSHSKCSKLTATELKCISLKNQCLKFFCDFCDQGLKEITELKTLIKKLLVEVESLKNSSCKSVESQGDDFIINEIHERNIRSHKPRPIKVTFSTTADVFDILKNKRKLSQLVPPSSVNVSTDRTQYQRNCMKKLRDELAARISNGETGLIIKADRVVKPNLSRGGGVLLAVNSNLNCTRIPVKNIPCIEQEFVSLKLNDSLSLLGCVYIPPNTHSDTYNEHCE</sequence>
<dbReference type="InterPro" id="IPR013083">
    <property type="entry name" value="Znf_RING/FYVE/PHD"/>
</dbReference>
<name>A0A6G0VMC0_APHCR</name>
<feature type="non-terminal residue" evidence="1">
    <location>
        <position position="251"/>
    </location>
</feature>
<dbReference type="EMBL" id="VUJU01014564">
    <property type="protein sequence ID" value="KAF0701796.1"/>
    <property type="molecule type" value="Genomic_DNA"/>
</dbReference>
<accession>A0A6G0VMC0</accession>
<gene>
    <name evidence="1" type="ORF">FWK35_00032117</name>
</gene>
<proteinExistence type="predicted"/>
<dbReference type="Gene3D" id="3.30.40.10">
    <property type="entry name" value="Zinc/RING finger domain, C3HC4 (zinc finger)"/>
    <property type="match status" value="1"/>
</dbReference>
<dbReference type="Proteomes" id="UP000478052">
    <property type="component" value="Unassembled WGS sequence"/>
</dbReference>
<reference evidence="1 2" key="1">
    <citation type="submission" date="2019-08" db="EMBL/GenBank/DDBJ databases">
        <title>Whole genome of Aphis craccivora.</title>
        <authorList>
            <person name="Voronova N.V."/>
            <person name="Shulinski R.S."/>
            <person name="Bandarenka Y.V."/>
            <person name="Zhorov D.G."/>
            <person name="Warner D."/>
        </authorList>
    </citation>
    <scope>NUCLEOTIDE SEQUENCE [LARGE SCALE GENOMIC DNA]</scope>
    <source>
        <strain evidence="1">180601</strain>
        <tissue evidence="1">Whole Body</tissue>
    </source>
</reference>
<dbReference type="AlphaFoldDB" id="A0A6G0VMC0"/>